<evidence type="ECO:0000259" key="3">
    <source>
        <dbReference type="Pfam" id="PF00501"/>
    </source>
</evidence>
<feature type="domain" description="AMP-binding enzyme C-terminal" evidence="4">
    <location>
        <begin position="465"/>
        <end position="539"/>
    </location>
</feature>
<dbReference type="EC" id="6.2.1.3" evidence="5"/>
<evidence type="ECO:0000259" key="4">
    <source>
        <dbReference type="Pfam" id="PF13193"/>
    </source>
</evidence>
<dbReference type="NCBIfam" id="NF004837">
    <property type="entry name" value="PRK06187.1"/>
    <property type="match status" value="1"/>
</dbReference>
<dbReference type="Pfam" id="PF00501">
    <property type="entry name" value="AMP-binding"/>
    <property type="match status" value="1"/>
</dbReference>
<dbReference type="EMBL" id="JAOANI010000005">
    <property type="protein sequence ID" value="MCT7357767.1"/>
    <property type="molecule type" value="Genomic_DNA"/>
</dbReference>
<gene>
    <name evidence="5" type="ORF">NYR02_01865</name>
</gene>
<comment type="caution">
    <text evidence="5">The sequence shown here is derived from an EMBL/GenBank/DDBJ whole genome shotgun (WGS) entry which is preliminary data.</text>
</comment>
<dbReference type="InterPro" id="IPR025110">
    <property type="entry name" value="AMP-bd_C"/>
</dbReference>
<dbReference type="FunFam" id="3.30.300.30:FF:000008">
    <property type="entry name" value="2,3-dihydroxybenzoate-AMP ligase"/>
    <property type="match status" value="1"/>
</dbReference>
<dbReference type="InterPro" id="IPR000873">
    <property type="entry name" value="AMP-dep_synth/lig_dom"/>
</dbReference>
<proteinExistence type="inferred from homology"/>
<evidence type="ECO:0000313" key="6">
    <source>
        <dbReference type="Proteomes" id="UP001147830"/>
    </source>
</evidence>
<dbReference type="PANTHER" id="PTHR43767">
    <property type="entry name" value="LONG-CHAIN-FATTY-ACID--COA LIGASE"/>
    <property type="match status" value="1"/>
</dbReference>
<sequence length="557" mass="62246">MTLTASSFALAQSGQMMTQPLIISDLLEYAAAHHGTREIISRRQEGDIHRYTYRDALKRSKQLANALLALGVQPGDRVATLAWNGYRHFECYYAISGIGAICHTVNPRLYTEQVEYIINHAEDCYVFLDACFAKLLEPVADKLTSVKGFIFMIDADQMPQTNLPNAINYEDLMTTYSSELVWPRFPQDTASGLCYTSGTTGNPKGVLYSHASTVLHAYASRNPDALNVSADSVVMPVVPMYHVCAWGMPYIAPMSGATLVLPGDGMDGQSLHELIELAEVDLMLGVPTVWLGLIDYLKRNNKRMGSVKTVGVGGSASPKSLVETLDKEYGVYLLPIWGMTETSPLATLGAPTKAMQKMSDDERYRLQTTAGRPMFGIELEIFGEDDQPLPHDGTSRGYLRVRGPWVLTAYYKNEKPDSFFIDADGKQWFDTGDIAVIDENSYLQIVDRAKDVVKSGGEWISSIDLENAAVGHPDVKEACVIGVRHQKWDERPLLFIVKSEESDIDKQDIYHYLESRVAKWWLPDDILFVEELPHTATGKLQKRTLRDEYIDYLVVKS</sequence>
<keyword evidence="2 5" id="KW-0436">Ligase</keyword>
<evidence type="ECO:0000256" key="1">
    <source>
        <dbReference type="ARBA" id="ARBA00006432"/>
    </source>
</evidence>
<accession>A0A9X3ADY7</accession>
<dbReference type="PANTHER" id="PTHR43767:SF11">
    <property type="entry name" value="MEDIUM-CHAIN-FATTY-ACID--COA LIGASE"/>
    <property type="match status" value="1"/>
</dbReference>
<dbReference type="SUPFAM" id="SSF56801">
    <property type="entry name" value="Acetyl-CoA synthetase-like"/>
    <property type="match status" value="1"/>
</dbReference>
<dbReference type="Gene3D" id="3.30.300.30">
    <property type="match status" value="1"/>
</dbReference>
<dbReference type="PROSITE" id="PS00455">
    <property type="entry name" value="AMP_BINDING"/>
    <property type="match status" value="1"/>
</dbReference>
<comment type="similarity">
    <text evidence="1">Belongs to the ATP-dependent AMP-binding enzyme family.</text>
</comment>
<keyword evidence="6" id="KW-1185">Reference proteome</keyword>
<dbReference type="InterPro" id="IPR050237">
    <property type="entry name" value="ATP-dep_AMP-bd_enzyme"/>
</dbReference>
<evidence type="ECO:0000256" key="2">
    <source>
        <dbReference type="ARBA" id="ARBA00022598"/>
    </source>
</evidence>
<evidence type="ECO:0000313" key="5">
    <source>
        <dbReference type="EMBL" id="MCT7357767.1"/>
    </source>
</evidence>
<protein>
    <submittedName>
        <fullName evidence="5">Long-chain-fatty-acid--CoA ligase</fullName>
        <ecNumber evidence="5">6.2.1.3</ecNumber>
    </submittedName>
</protein>
<dbReference type="Gene3D" id="3.40.50.12780">
    <property type="entry name" value="N-terminal domain of ligase-like"/>
    <property type="match status" value="1"/>
</dbReference>
<name>A0A9X3ADY7_9GAMM</name>
<dbReference type="GO" id="GO:0004467">
    <property type="term" value="F:long-chain fatty acid-CoA ligase activity"/>
    <property type="evidence" value="ECO:0007669"/>
    <property type="project" value="UniProtKB-EC"/>
</dbReference>
<dbReference type="AlphaFoldDB" id="A0A9X3ADY7"/>
<dbReference type="RefSeq" id="WP_260974696.1">
    <property type="nucleotide sequence ID" value="NZ_JAOANI010000005.1"/>
</dbReference>
<dbReference type="Pfam" id="PF13193">
    <property type="entry name" value="AMP-binding_C"/>
    <property type="match status" value="1"/>
</dbReference>
<dbReference type="CDD" id="cd12119">
    <property type="entry name" value="ttLC_FACS_AlkK_like"/>
    <property type="match status" value="1"/>
</dbReference>
<dbReference type="InterPro" id="IPR020845">
    <property type="entry name" value="AMP-binding_CS"/>
</dbReference>
<dbReference type="InterPro" id="IPR045851">
    <property type="entry name" value="AMP-bd_C_sf"/>
</dbReference>
<reference evidence="5" key="2">
    <citation type="submission" date="2022-08" db="EMBL/GenBank/DDBJ databases">
        <authorList>
            <person name="Dong C."/>
        </authorList>
    </citation>
    <scope>NUCLEOTIDE SEQUENCE</scope>
    <source>
        <strain evidence="5">59MF3M-4</strain>
    </source>
</reference>
<dbReference type="InterPro" id="IPR042099">
    <property type="entry name" value="ANL_N_sf"/>
</dbReference>
<dbReference type="Proteomes" id="UP001147830">
    <property type="component" value="Unassembled WGS sequence"/>
</dbReference>
<organism evidence="5 6">
    <name type="scientific">Thalassolituus pacificus</name>
    <dbReference type="NCBI Taxonomy" id="2975440"/>
    <lineage>
        <taxon>Bacteria</taxon>
        <taxon>Pseudomonadati</taxon>
        <taxon>Pseudomonadota</taxon>
        <taxon>Gammaproteobacteria</taxon>
        <taxon>Oceanospirillales</taxon>
        <taxon>Oceanospirillaceae</taxon>
        <taxon>Thalassolituus</taxon>
    </lineage>
</organism>
<feature type="domain" description="AMP-dependent synthetase/ligase" evidence="3">
    <location>
        <begin position="28"/>
        <end position="411"/>
    </location>
</feature>
<reference evidence="5" key="1">
    <citation type="journal article" date="2022" name="Front. Microbiol.">
        <title>Genome-based taxonomic rearrangement of Oceanobacter-related bacteria including the description of Thalassolituus hydrocarbonoclasticus sp. nov. and Thalassolituus pacificus sp. nov. and emended description of the genus Thalassolituus.</title>
        <authorList>
            <person name="Dong C."/>
            <person name="Wei L."/>
            <person name="Wang J."/>
            <person name="Lai Q."/>
            <person name="Huang Z."/>
            <person name="Shao Z."/>
        </authorList>
    </citation>
    <scope>NUCLEOTIDE SEQUENCE</scope>
    <source>
        <strain evidence="5">59MF3M-4</strain>
    </source>
</reference>